<keyword evidence="4 8" id="KW-0812">Transmembrane</keyword>
<proteinExistence type="inferred from homology"/>
<sequence length="1091" mass="121272">MSQTGGGNDIPSQIATALQDSSKADVEKVGIALGVFVAASLATIIGFEILRANNKIVYEPKRKYAEVGGPAPPPLSYSFFGWMAPTWRYSEDDLLNNAGMDAVVFLRFIRLCCWICTALAVILGATLIPVDLIYNLKVKSGSQDYTSSGTALSVITLAEMNGNFLYAHVIMSYVAVIVTLFFVFRWYKSMVVLRWKYFRSEAYQSSFAARTLMLTNVPRQLQSDAAISGLLSSIGLPYPTTEVHIGRVVGSLPELIEKHDEMVRKLEHVLAKYLKDPNNVPSKRPMIRTSKMGSEKVDAIDYYTAQINKLEAAVENWRERIAEKKPESYGFASMAAVPYAHAAAKSLKNKRPNGVEIELSSEPRNILWKNLTLTKTQRFRLSSTGFIYLTILLFVNAVPLLAVALIAQMSSFTGYLPFLRSWQDSSGWSFSLVAGLLPPAISGVMGYFLPILMRKIAKYRGEQTRTKLDKVVTGQFFGFLIISQFIFFSLIGVFITSIATVVGEIVKHSSGSEIFDTLRDQTDVIKKQFLNMSNYWLTWLPLRMWMSTFDLAQGIKLVLVWIQKGLFGRTPRDVREYTKPPSFEYAIYYANFLFLFAVGAIYGVLAPLVMIFTAVVFWVSLACYKYQFMYVSVSKVESGGALWRLIVNRLLIVLVLMQVILMFVVALDPADLVNRIVKVALCAPPIVLVLAFKVYCRNRFDNMYDWYIPDPSEMAKTHVHQGDQRHHRLQRRFGHPSLHQKLFTPLVHARVKHLLPQVYHGRLEHSGMVDVAGRKLEAEEVVGGLKIAAVEDDQLEYDPKMDSDGQSMISISTMTSRFPQRKGTGDTQFQSQYQAYLAGAGPVSRTDLQDTYEMSDMRDSQENLLEKRGNVAMGPMSHSRKQSGNTLYSYGTPYATPQATPGLEYPPGDIASQPMYHSNGSNISLTGNGGYFQGGRQSPANMYSNYNGGSQMYQQRSNGSFGGMQPNRTASPAQMSSSPQMGPVRTTPSPMNQMNGGQRRQGSAGSAHMLNQQGYPAQPPYYNAAEMYSSQPAPPTAQAQYYNPYGPSPQQSPQNRGPNGGGNPHQSPQPGRGPSGGGNNWNGYNNYGGGR</sequence>
<comment type="similarity">
    <text evidence="2">Belongs to the CSC1 (TC 1.A.17) family.</text>
</comment>
<feature type="compositionally biased region" description="Polar residues" evidence="7">
    <location>
        <begin position="966"/>
        <end position="1015"/>
    </location>
</feature>
<dbReference type="InterPro" id="IPR032880">
    <property type="entry name" value="CSC1/OSCA1-like_N"/>
</dbReference>
<feature type="transmembrane region" description="Helical" evidence="8">
    <location>
        <begin position="474"/>
        <end position="502"/>
    </location>
</feature>
<name>A0A316VK51_9BASI</name>
<dbReference type="PANTHER" id="PTHR13018">
    <property type="entry name" value="PROBABLE MEMBRANE PROTEIN DUF221-RELATED"/>
    <property type="match status" value="1"/>
</dbReference>
<evidence type="ECO:0000259" key="10">
    <source>
        <dbReference type="Pfam" id="PF13967"/>
    </source>
</evidence>
<feature type="transmembrane region" description="Helical" evidence="8">
    <location>
        <begin position="608"/>
        <end position="626"/>
    </location>
</feature>
<feature type="transmembrane region" description="Helical" evidence="8">
    <location>
        <begin position="646"/>
        <end position="664"/>
    </location>
</feature>
<accession>A0A316VK51</accession>
<feature type="transmembrane region" description="Helical" evidence="8">
    <location>
        <begin position="427"/>
        <end position="453"/>
    </location>
</feature>
<dbReference type="OrthoDB" id="2150324at2759"/>
<dbReference type="Proteomes" id="UP000245771">
    <property type="component" value="Unassembled WGS sequence"/>
</dbReference>
<keyword evidence="3" id="KW-0813">Transport</keyword>
<protein>
    <submittedName>
        <fullName evidence="12">DUF221-domain-containing protein</fullName>
    </submittedName>
</protein>
<feature type="transmembrane region" description="Helical" evidence="8">
    <location>
        <begin position="165"/>
        <end position="187"/>
    </location>
</feature>
<keyword evidence="6 8" id="KW-0472">Membrane</keyword>
<dbReference type="InterPro" id="IPR045122">
    <property type="entry name" value="Csc1-like"/>
</dbReference>
<evidence type="ECO:0000313" key="13">
    <source>
        <dbReference type="Proteomes" id="UP000245771"/>
    </source>
</evidence>
<dbReference type="Pfam" id="PF14703">
    <property type="entry name" value="PHM7_cyt"/>
    <property type="match status" value="1"/>
</dbReference>
<feature type="compositionally biased region" description="Low complexity" evidence="7">
    <location>
        <begin position="1048"/>
        <end position="1057"/>
    </location>
</feature>
<gene>
    <name evidence="12" type="ORF">FA14DRAFT_159721</name>
</gene>
<evidence type="ECO:0000256" key="5">
    <source>
        <dbReference type="ARBA" id="ARBA00022989"/>
    </source>
</evidence>
<dbReference type="FunCoup" id="A0A316VK51">
    <property type="interactions" value="38"/>
</dbReference>
<evidence type="ECO:0000256" key="2">
    <source>
        <dbReference type="ARBA" id="ARBA00007779"/>
    </source>
</evidence>
<feature type="transmembrane region" description="Helical" evidence="8">
    <location>
        <begin position="676"/>
        <end position="696"/>
    </location>
</feature>
<dbReference type="InterPro" id="IPR003864">
    <property type="entry name" value="CSC1/OSCA1-like_7TM"/>
</dbReference>
<dbReference type="Pfam" id="PF02714">
    <property type="entry name" value="RSN1_7TM"/>
    <property type="match status" value="1"/>
</dbReference>
<evidence type="ECO:0000256" key="8">
    <source>
        <dbReference type="SAM" id="Phobius"/>
    </source>
</evidence>
<evidence type="ECO:0000256" key="4">
    <source>
        <dbReference type="ARBA" id="ARBA00022692"/>
    </source>
</evidence>
<feature type="domain" description="CSC1/OSCA1-like cytosolic" evidence="11">
    <location>
        <begin position="209"/>
        <end position="370"/>
    </location>
</feature>
<dbReference type="InParanoid" id="A0A316VK51"/>
<comment type="subcellular location">
    <subcellularLocation>
        <location evidence="1">Membrane</location>
        <topology evidence="1">Multi-pass membrane protein</topology>
    </subcellularLocation>
</comment>
<dbReference type="EMBL" id="KZ819602">
    <property type="protein sequence ID" value="PWN37890.1"/>
    <property type="molecule type" value="Genomic_DNA"/>
</dbReference>
<feature type="compositionally biased region" description="Polar residues" evidence="7">
    <location>
        <begin position="942"/>
        <end position="959"/>
    </location>
</feature>
<reference evidence="12 13" key="1">
    <citation type="journal article" date="2018" name="Mol. Biol. Evol.">
        <title>Broad Genomic Sampling Reveals a Smut Pathogenic Ancestry of the Fungal Clade Ustilaginomycotina.</title>
        <authorList>
            <person name="Kijpornyongpan T."/>
            <person name="Mondo S.J."/>
            <person name="Barry K."/>
            <person name="Sandor L."/>
            <person name="Lee J."/>
            <person name="Lipzen A."/>
            <person name="Pangilinan J."/>
            <person name="LaButti K."/>
            <person name="Hainaut M."/>
            <person name="Henrissat B."/>
            <person name="Grigoriev I.V."/>
            <person name="Spatafora J.W."/>
            <person name="Aime M.C."/>
        </authorList>
    </citation>
    <scope>NUCLEOTIDE SEQUENCE [LARGE SCALE GENOMIC DNA]</scope>
    <source>
        <strain evidence="12 13">MCA 3882</strain>
    </source>
</reference>
<evidence type="ECO:0000259" key="9">
    <source>
        <dbReference type="Pfam" id="PF02714"/>
    </source>
</evidence>
<dbReference type="GeneID" id="37020129"/>
<feature type="domain" description="CSC1/OSCA1-like N-terminal transmembrane" evidence="10">
    <location>
        <begin position="31"/>
        <end position="185"/>
    </location>
</feature>
<keyword evidence="5 8" id="KW-1133">Transmembrane helix</keyword>
<feature type="compositionally biased region" description="Gly residues" evidence="7">
    <location>
        <begin position="1073"/>
        <end position="1091"/>
    </location>
</feature>
<feature type="transmembrane region" description="Helical" evidence="8">
    <location>
        <begin position="385"/>
        <end position="407"/>
    </location>
</feature>
<dbReference type="GO" id="GO:0005227">
    <property type="term" value="F:calcium-activated cation channel activity"/>
    <property type="evidence" value="ECO:0007669"/>
    <property type="project" value="InterPro"/>
</dbReference>
<evidence type="ECO:0000259" key="11">
    <source>
        <dbReference type="Pfam" id="PF14703"/>
    </source>
</evidence>
<evidence type="ECO:0000256" key="3">
    <source>
        <dbReference type="ARBA" id="ARBA00022448"/>
    </source>
</evidence>
<feature type="domain" description="CSC1/OSCA1-like 7TM region" evidence="9">
    <location>
        <begin position="385"/>
        <end position="662"/>
    </location>
</feature>
<evidence type="ECO:0000313" key="12">
    <source>
        <dbReference type="EMBL" id="PWN37890.1"/>
    </source>
</evidence>
<dbReference type="AlphaFoldDB" id="A0A316VK51"/>
<keyword evidence="13" id="KW-1185">Reference proteome</keyword>
<dbReference type="PANTHER" id="PTHR13018:SF149">
    <property type="entry name" value="DOMAIN PROTEIN, PUTATIVE (AFU_ORTHOLOGUE AFUA_3G11660)-RELATED"/>
    <property type="match status" value="1"/>
</dbReference>
<feature type="transmembrane region" description="Helical" evidence="8">
    <location>
        <begin position="29"/>
        <end position="50"/>
    </location>
</feature>
<organism evidence="12 13">
    <name type="scientific">Meira miltonrushii</name>
    <dbReference type="NCBI Taxonomy" id="1280837"/>
    <lineage>
        <taxon>Eukaryota</taxon>
        <taxon>Fungi</taxon>
        <taxon>Dikarya</taxon>
        <taxon>Basidiomycota</taxon>
        <taxon>Ustilaginomycotina</taxon>
        <taxon>Exobasidiomycetes</taxon>
        <taxon>Exobasidiales</taxon>
        <taxon>Brachybasidiaceae</taxon>
        <taxon>Meira</taxon>
    </lineage>
</organism>
<evidence type="ECO:0000256" key="6">
    <source>
        <dbReference type="ARBA" id="ARBA00023136"/>
    </source>
</evidence>
<dbReference type="RefSeq" id="XP_025358192.1">
    <property type="nucleotide sequence ID" value="XM_025498348.1"/>
</dbReference>
<feature type="transmembrane region" description="Helical" evidence="8">
    <location>
        <begin position="108"/>
        <end position="130"/>
    </location>
</feature>
<dbReference type="InterPro" id="IPR027815">
    <property type="entry name" value="CSC1/OSCA1-like_cyt"/>
</dbReference>
<evidence type="ECO:0000256" key="1">
    <source>
        <dbReference type="ARBA" id="ARBA00004141"/>
    </source>
</evidence>
<dbReference type="Pfam" id="PF13967">
    <property type="entry name" value="RSN1_TM"/>
    <property type="match status" value="1"/>
</dbReference>
<evidence type="ECO:0000256" key="7">
    <source>
        <dbReference type="SAM" id="MobiDB-lite"/>
    </source>
</evidence>
<dbReference type="GO" id="GO:0005886">
    <property type="term" value="C:plasma membrane"/>
    <property type="evidence" value="ECO:0007669"/>
    <property type="project" value="TreeGrafter"/>
</dbReference>
<feature type="region of interest" description="Disordered" evidence="7">
    <location>
        <begin position="942"/>
        <end position="1091"/>
    </location>
</feature>